<evidence type="ECO:0000313" key="2">
    <source>
        <dbReference type="Proteomes" id="UP000502377"/>
    </source>
</evidence>
<dbReference type="Proteomes" id="UP000502377">
    <property type="component" value="Chromosome"/>
</dbReference>
<dbReference type="EMBL" id="CP012543">
    <property type="protein sequence ID" value="QCD45915.1"/>
    <property type="molecule type" value="Genomic_DNA"/>
</dbReference>
<evidence type="ECO:0000313" key="1">
    <source>
        <dbReference type="EMBL" id="QCD45915.1"/>
    </source>
</evidence>
<gene>
    <name evidence="1" type="ORF">CRECT_0215</name>
</gene>
<reference evidence="1 2" key="1">
    <citation type="submission" date="2016-07" db="EMBL/GenBank/DDBJ databases">
        <title>Comparative genomics of the Campylobacter concisus group.</title>
        <authorList>
            <person name="Miller W.G."/>
            <person name="Yee E."/>
            <person name="Chapman M.H."/>
            <person name="Huynh S."/>
            <person name="Bono J.L."/>
            <person name="On S.L.W."/>
            <person name="StLeger J."/>
            <person name="Foster G."/>
            <person name="Parker C.T."/>
        </authorList>
    </citation>
    <scope>NUCLEOTIDE SEQUENCE [LARGE SCALE GENOMIC DNA]</scope>
    <source>
        <strain evidence="1 2">ATCC 33238</strain>
    </source>
</reference>
<accession>A0A6G5QJP1</accession>
<name>A0A6G5QJP1_CAMRE</name>
<protein>
    <submittedName>
        <fullName evidence="1">Uncharacterized protein</fullName>
    </submittedName>
</protein>
<dbReference type="KEGG" id="crx:CRECT_0215"/>
<proteinExistence type="predicted"/>
<sequence>MADGAIALDYEFKRREVLALNLGKSGKTETNFTAIRVEFAPLLLKFTMPAKMSNLNKICAF</sequence>
<organism evidence="1 2">
    <name type="scientific">Campylobacter rectus</name>
    <name type="common">Wolinella recta</name>
    <dbReference type="NCBI Taxonomy" id="203"/>
    <lineage>
        <taxon>Bacteria</taxon>
        <taxon>Pseudomonadati</taxon>
        <taxon>Campylobacterota</taxon>
        <taxon>Epsilonproteobacteria</taxon>
        <taxon>Campylobacterales</taxon>
        <taxon>Campylobacteraceae</taxon>
        <taxon>Campylobacter</taxon>
    </lineage>
</organism>
<dbReference type="AlphaFoldDB" id="A0A6G5QJP1"/>